<name>A0A8S5PRJ6_9CAUD</name>
<evidence type="ECO:0000256" key="1">
    <source>
        <dbReference type="SAM" id="MobiDB-lite"/>
    </source>
</evidence>
<dbReference type="Pfam" id="PF05133">
    <property type="entry name" value="SPP1_portal"/>
    <property type="match status" value="1"/>
</dbReference>
<sequence length="570" mass="65515">MEILKVREILVKKPFFEITPEGYKKHGAWTTNIREDATPNMPEDSVYRNIKTQADFLREFYPTGHRIFDTKEYPDIWKQDPDTGKWFQQPITRTAFAFQQLIHTKHVLHLTGNDVQFELADSGDDNREEADKAQKHLNVFKKGWLMHDMEIRFFEAISAYMKVADCAIVGYFDKNGKFGTRTLSYDRGDRLYPQFDSLTGDLLCFARRFSDFDDECNEITEWVEVWDKVKFYRFKRSVAHGKTQKVITYVAKFFGIDGYNLVEDKEHGFPFVPVAYARNEDGPCWSMVQHNIEDYEEAFSYLCENNKAYAFPIFYVKGDGEDVNIIGDEMTGAVKSIAMNNTDSEAGFLNGTDASNAFATQLNKSYDLIYELSFTVKPPELKSGDLPGVAIKLLYSPALEIAMNDAQKLQPFLDKLVTICKFGIGTEENYVATMTGLPINAWISPYTHANKTELITNLATAVQNHFLSKQTASERCPDFPKNGEFERIMREQKEEDQQDLLMDMQRADNETENAIEQQEATARINKQQSGSDVNTGGGRKAGRPSRSGREYDSNRNWEGRNNWDSYNRKH</sequence>
<feature type="region of interest" description="Disordered" evidence="1">
    <location>
        <begin position="510"/>
        <end position="570"/>
    </location>
</feature>
<organism evidence="2">
    <name type="scientific">Siphoviridae sp. ctZro7</name>
    <dbReference type="NCBI Taxonomy" id="2825561"/>
    <lineage>
        <taxon>Viruses</taxon>
        <taxon>Duplodnaviria</taxon>
        <taxon>Heunggongvirae</taxon>
        <taxon>Uroviricota</taxon>
        <taxon>Caudoviricetes</taxon>
    </lineage>
</organism>
<accession>A0A8S5PRJ6</accession>
<feature type="compositionally biased region" description="Polar residues" evidence="1">
    <location>
        <begin position="512"/>
        <end position="534"/>
    </location>
</feature>
<evidence type="ECO:0000313" key="2">
    <source>
        <dbReference type="EMBL" id="DAE09123.1"/>
    </source>
</evidence>
<protein>
    <submittedName>
        <fullName evidence="2">Portal protein</fullName>
    </submittedName>
</protein>
<reference evidence="2" key="1">
    <citation type="journal article" date="2021" name="Proc. Natl. Acad. Sci. U.S.A.">
        <title>A Catalog of Tens of Thousands of Viruses from Human Metagenomes Reveals Hidden Associations with Chronic Diseases.</title>
        <authorList>
            <person name="Tisza M.J."/>
            <person name="Buck C.B."/>
        </authorList>
    </citation>
    <scope>NUCLEOTIDE SEQUENCE</scope>
    <source>
        <strain evidence="2">CtZro7</strain>
    </source>
</reference>
<dbReference type="EMBL" id="BK015483">
    <property type="protein sequence ID" value="DAE09123.1"/>
    <property type="molecule type" value="Genomic_DNA"/>
</dbReference>
<feature type="compositionally biased region" description="Basic and acidic residues" evidence="1">
    <location>
        <begin position="547"/>
        <end position="558"/>
    </location>
</feature>
<dbReference type="InterPro" id="IPR021145">
    <property type="entry name" value="Portal_protein_SPP1_Gp6-like"/>
</dbReference>
<proteinExistence type="predicted"/>